<dbReference type="AlphaFoldDB" id="A0AAD6T4I1"/>
<dbReference type="Proteomes" id="UP001218188">
    <property type="component" value="Unassembled WGS sequence"/>
</dbReference>
<accession>A0AAD6T4I1</accession>
<organism evidence="3 4">
    <name type="scientific">Mycena alexandri</name>
    <dbReference type="NCBI Taxonomy" id="1745969"/>
    <lineage>
        <taxon>Eukaryota</taxon>
        <taxon>Fungi</taxon>
        <taxon>Dikarya</taxon>
        <taxon>Basidiomycota</taxon>
        <taxon>Agaricomycotina</taxon>
        <taxon>Agaricomycetes</taxon>
        <taxon>Agaricomycetidae</taxon>
        <taxon>Agaricales</taxon>
        <taxon>Marasmiineae</taxon>
        <taxon>Mycenaceae</taxon>
        <taxon>Mycena</taxon>
    </lineage>
</organism>
<comment type="caution">
    <text evidence="3">The sequence shown here is derived from an EMBL/GenBank/DDBJ whole genome shotgun (WGS) entry which is preliminary data.</text>
</comment>
<dbReference type="GO" id="GO:0005737">
    <property type="term" value="C:cytoplasm"/>
    <property type="evidence" value="ECO:0007669"/>
    <property type="project" value="TreeGrafter"/>
</dbReference>
<evidence type="ECO:0000313" key="4">
    <source>
        <dbReference type="Proteomes" id="UP001218188"/>
    </source>
</evidence>
<evidence type="ECO:0000313" key="3">
    <source>
        <dbReference type="EMBL" id="KAJ7037137.1"/>
    </source>
</evidence>
<dbReference type="PANTHER" id="PTHR44229">
    <property type="entry name" value="15-HYDROXYPROSTAGLANDIN DEHYDROGENASE [NAD(+)]"/>
    <property type="match status" value="1"/>
</dbReference>
<sequence>MDSGIEQSDDVKGPLLSRMGTQQANSVPAASARLGTCWQPQTDIKIRNQPQPSGLPYSQYAKRVEGKTVVVTGRLPALSVGSARVVLISILGGANGIGHETAILFARYGANIVIGDVNSEAASKVVKEIRELGGNAIYVQCNVLQWEAQITLFESAVSHFGSVDVVIPCAGVSESGDTCSGVLDYKDGKPLPPDMSTLEINLFGAVHTVHLGLNYLRSTRTGADQWKALILIGSMASWEAIPLTPMYTSSKFAIRGLMRSLYPLVEHDNIRIACVDPVWADTPILSLTARLVLTGSELLPATRVAQTVLYAATDPDPATSGCSWLLPDNGPIMRLERENIREGTYRVINDRIARFKTIARDSKLASRRIGGNLGKVVVFAGLTGVTLAWLRFGALA</sequence>
<name>A0AAD6T4I1_9AGAR</name>
<dbReference type="Pfam" id="PF00106">
    <property type="entry name" value="adh_short"/>
    <property type="match status" value="1"/>
</dbReference>
<reference evidence="3" key="1">
    <citation type="submission" date="2023-03" db="EMBL/GenBank/DDBJ databases">
        <title>Massive genome expansion in bonnet fungi (Mycena s.s.) driven by repeated elements and novel gene families across ecological guilds.</title>
        <authorList>
            <consortium name="Lawrence Berkeley National Laboratory"/>
            <person name="Harder C.B."/>
            <person name="Miyauchi S."/>
            <person name="Viragh M."/>
            <person name="Kuo A."/>
            <person name="Thoen E."/>
            <person name="Andreopoulos B."/>
            <person name="Lu D."/>
            <person name="Skrede I."/>
            <person name="Drula E."/>
            <person name="Henrissat B."/>
            <person name="Morin E."/>
            <person name="Kohler A."/>
            <person name="Barry K."/>
            <person name="LaButti K."/>
            <person name="Morin E."/>
            <person name="Salamov A."/>
            <person name="Lipzen A."/>
            <person name="Mereny Z."/>
            <person name="Hegedus B."/>
            <person name="Baldrian P."/>
            <person name="Stursova M."/>
            <person name="Weitz H."/>
            <person name="Taylor A."/>
            <person name="Grigoriev I.V."/>
            <person name="Nagy L.G."/>
            <person name="Martin F."/>
            <person name="Kauserud H."/>
        </authorList>
    </citation>
    <scope>NUCLEOTIDE SEQUENCE</scope>
    <source>
        <strain evidence="3">CBHHK200</strain>
    </source>
</reference>
<evidence type="ECO:0008006" key="5">
    <source>
        <dbReference type="Google" id="ProtNLM"/>
    </source>
</evidence>
<dbReference type="InterPro" id="IPR002347">
    <property type="entry name" value="SDR_fam"/>
</dbReference>
<proteinExistence type="inferred from homology"/>
<dbReference type="GO" id="GO:0016616">
    <property type="term" value="F:oxidoreductase activity, acting on the CH-OH group of donors, NAD or NADP as acceptor"/>
    <property type="evidence" value="ECO:0007669"/>
    <property type="project" value="TreeGrafter"/>
</dbReference>
<dbReference type="InterPro" id="IPR036291">
    <property type="entry name" value="NAD(P)-bd_dom_sf"/>
</dbReference>
<gene>
    <name evidence="3" type="ORF">C8F04DRAFT_1232790</name>
</gene>
<keyword evidence="4" id="KW-1185">Reference proteome</keyword>
<protein>
    <recommendedName>
        <fullName evidence="5">NAD(P)-binding protein</fullName>
    </recommendedName>
</protein>
<dbReference type="PANTHER" id="PTHR44229:SF4">
    <property type="entry name" value="15-HYDROXYPROSTAGLANDIN DEHYDROGENASE [NAD(+)]"/>
    <property type="match status" value="1"/>
</dbReference>
<keyword evidence="2" id="KW-0560">Oxidoreductase</keyword>
<dbReference type="Gene3D" id="3.40.50.720">
    <property type="entry name" value="NAD(P)-binding Rossmann-like Domain"/>
    <property type="match status" value="1"/>
</dbReference>
<evidence type="ECO:0000256" key="1">
    <source>
        <dbReference type="ARBA" id="ARBA00006484"/>
    </source>
</evidence>
<comment type="similarity">
    <text evidence="1">Belongs to the short-chain dehydrogenases/reductases (SDR) family.</text>
</comment>
<dbReference type="PRINTS" id="PR00081">
    <property type="entry name" value="GDHRDH"/>
</dbReference>
<dbReference type="EMBL" id="JARJCM010000039">
    <property type="protein sequence ID" value="KAJ7037137.1"/>
    <property type="molecule type" value="Genomic_DNA"/>
</dbReference>
<evidence type="ECO:0000256" key="2">
    <source>
        <dbReference type="ARBA" id="ARBA00023002"/>
    </source>
</evidence>
<dbReference type="SUPFAM" id="SSF51735">
    <property type="entry name" value="NAD(P)-binding Rossmann-fold domains"/>
    <property type="match status" value="1"/>
</dbReference>